<evidence type="ECO:0000256" key="2">
    <source>
        <dbReference type="ARBA" id="ARBA00022723"/>
    </source>
</evidence>
<dbReference type="SUPFAM" id="SSF54292">
    <property type="entry name" value="2Fe-2S ferredoxin-like"/>
    <property type="match status" value="1"/>
</dbReference>
<evidence type="ECO:0000256" key="3">
    <source>
        <dbReference type="ARBA" id="ARBA00023004"/>
    </source>
</evidence>
<feature type="domain" description="2Fe-2S ferredoxin-type" evidence="5">
    <location>
        <begin position="1"/>
        <end position="52"/>
    </location>
</feature>
<proteinExistence type="predicted"/>
<dbReference type="EMBL" id="UINC01213130">
    <property type="protein sequence ID" value="SVE37763.1"/>
    <property type="molecule type" value="Genomic_DNA"/>
</dbReference>
<sequence>MLRETFDLTGTKLACGEGECGACTIIVDGMSVNSCIMFAADCDGREITTIEG</sequence>
<name>A0A383D0H9_9ZZZZ</name>
<dbReference type="Gene3D" id="3.10.20.30">
    <property type="match status" value="1"/>
</dbReference>
<dbReference type="PROSITE" id="PS51085">
    <property type="entry name" value="2FE2S_FER_2"/>
    <property type="match status" value="1"/>
</dbReference>
<dbReference type="InterPro" id="IPR001041">
    <property type="entry name" value="2Fe-2S_ferredoxin-type"/>
</dbReference>
<keyword evidence="2" id="KW-0479">Metal-binding</keyword>
<reference evidence="6" key="1">
    <citation type="submission" date="2018-05" db="EMBL/GenBank/DDBJ databases">
        <authorList>
            <person name="Lanie J.A."/>
            <person name="Ng W.-L."/>
            <person name="Kazmierczak K.M."/>
            <person name="Andrzejewski T.M."/>
            <person name="Davidsen T.M."/>
            <person name="Wayne K.J."/>
            <person name="Tettelin H."/>
            <person name="Glass J.I."/>
            <person name="Rusch D."/>
            <person name="Podicherti R."/>
            <person name="Tsui H.-C.T."/>
            <person name="Winkler M.E."/>
        </authorList>
    </citation>
    <scope>NUCLEOTIDE SEQUENCE</scope>
</reference>
<dbReference type="InterPro" id="IPR051452">
    <property type="entry name" value="Diverse_Oxidoreductases"/>
</dbReference>
<evidence type="ECO:0000313" key="6">
    <source>
        <dbReference type="EMBL" id="SVE37763.1"/>
    </source>
</evidence>
<gene>
    <name evidence="6" type="ORF">METZ01_LOCUS490617</name>
</gene>
<organism evidence="6">
    <name type="scientific">marine metagenome</name>
    <dbReference type="NCBI Taxonomy" id="408172"/>
    <lineage>
        <taxon>unclassified sequences</taxon>
        <taxon>metagenomes</taxon>
        <taxon>ecological metagenomes</taxon>
    </lineage>
</organism>
<dbReference type="GO" id="GO:0046872">
    <property type="term" value="F:metal ion binding"/>
    <property type="evidence" value="ECO:0007669"/>
    <property type="project" value="UniProtKB-KW"/>
</dbReference>
<evidence type="ECO:0000256" key="1">
    <source>
        <dbReference type="ARBA" id="ARBA00022714"/>
    </source>
</evidence>
<dbReference type="PANTHER" id="PTHR44379">
    <property type="entry name" value="OXIDOREDUCTASE WITH IRON-SULFUR SUBUNIT"/>
    <property type="match status" value="1"/>
</dbReference>
<dbReference type="InterPro" id="IPR006058">
    <property type="entry name" value="2Fe2S_fd_BS"/>
</dbReference>
<keyword evidence="1" id="KW-0001">2Fe-2S</keyword>
<dbReference type="PANTHER" id="PTHR44379:SF8">
    <property type="entry name" value="XANTHINE DEHYDROGENASE IRON-SULFUR-BINDING SUBUNIT XDHC-RELATED"/>
    <property type="match status" value="1"/>
</dbReference>
<dbReference type="InterPro" id="IPR012675">
    <property type="entry name" value="Beta-grasp_dom_sf"/>
</dbReference>
<dbReference type="GO" id="GO:0051537">
    <property type="term" value="F:2 iron, 2 sulfur cluster binding"/>
    <property type="evidence" value="ECO:0007669"/>
    <property type="project" value="UniProtKB-KW"/>
</dbReference>
<protein>
    <recommendedName>
        <fullName evidence="5">2Fe-2S ferredoxin-type domain-containing protein</fullName>
    </recommendedName>
</protein>
<keyword evidence="3" id="KW-0408">Iron</keyword>
<dbReference type="InterPro" id="IPR036010">
    <property type="entry name" value="2Fe-2S_ferredoxin-like_sf"/>
</dbReference>
<evidence type="ECO:0000259" key="5">
    <source>
        <dbReference type="PROSITE" id="PS51085"/>
    </source>
</evidence>
<dbReference type="AlphaFoldDB" id="A0A383D0H9"/>
<evidence type="ECO:0000256" key="4">
    <source>
        <dbReference type="ARBA" id="ARBA00023014"/>
    </source>
</evidence>
<dbReference type="Pfam" id="PF00111">
    <property type="entry name" value="Fer2"/>
    <property type="match status" value="1"/>
</dbReference>
<accession>A0A383D0H9</accession>
<keyword evidence="4" id="KW-0411">Iron-sulfur</keyword>
<dbReference type="PROSITE" id="PS00197">
    <property type="entry name" value="2FE2S_FER_1"/>
    <property type="match status" value="1"/>
</dbReference>
<feature type="non-terminal residue" evidence="6">
    <location>
        <position position="52"/>
    </location>
</feature>